<dbReference type="Gene3D" id="3.40.960.10">
    <property type="entry name" value="VSR Endonuclease"/>
    <property type="match status" value="1"/>
</dbReference>
<dbReference type="EMBL" id="FO203431">
    <property type="protein sequence ID" value="CCH89537.1"/>
    <property type="molecule type" value="Genomic_DNA"/>
</dbReference>
<dbReference type="Proteomes" id="UP000006461">
    <property type="component" value="Chromosome"/>
</dbReference>
<evidence type="ECO:0000256" key="6">
    <source>
        <dbReference type="ARBA" id="ARBA00029466"/>
    </source>
</evidence>
<dbReference type="KEGG" id="mmar:MODMU_4137"/>
<dbReference type="SUPFAM" id="SSF52980">
    <property type="entry name" value="Restriction endonuclease-like"/>
    <property type="match status" value="1"/>
</dbReference>
<dbReference type="REBASE" id="48889">
    <property type="entry name" value="V.Mma501ORF4139P"/>
</dbReference>
<sequence length="123" mass="14313">MRKLLHAAGLRYRVDSPPLRTMRRRADLVFGPARVAVFIDGCFWHNCPLHGNMPRANTDYWMPKLKRNRERDADTDRQLRAAGWLVIRAWEHEDPTEVAARVIEAVHERRVAVRGKRHGSLPV</sequence>
<dbReference type="STRING" id="477641.MODMU_4137"/>
<dbReference type="eggNOG" id="COG3727">
    <property type="taxonomic scope" value="Bacteria"/>
</dbReference>
<keyword evidence="4" id="KW-0378">Hydrolase</keyword>
<keyword evidence="1" id="KW-0540">Nuclease</keyword>
<proteinExistence type="inferred from homology"/>
<dbReference type="InterPro" id="IPR004603">
    <property type="entry name" value="DNA_mismatch_endonuc_vsr"/>
</dbReference>
<keyword evidence="2 7" id="KW-0255">Endonuclease</keyword>
<evidence type="ECO:0000256" key="3">
    <source>
        <dbReference type="ARBA" id="ARBA00022763"/>
    </source>
</evidence>
<keyword evidence="8" id="KW-1185">Reference proteome</keyword>
<dbReference type="GO" id="GO:0006298">
    <property type="term" value="P:mismatch repair"/>
    <property type="evidence" value="ECO:0007669"/>
    <property type="project" value="InterPro"/>
</dbReference>
<protein>
    <submittedName>
        <fullName evidence="7">DNA mismatch endonuclease Vsr</fullName>
    </submittedName>
</protein>
<evidence type="ECO:0000256" key="2">
    <source>
        <dbReference type="ARBA" id="ARBA00022759"/>
    </source>
</evidence>
<reference evidence="7 8" key="1">
    <citation type="journal article" date="2012" name="J. Bacteriol.">
        <title>Genome Sequence of Radiation-Resistant Modestobacter marinus Strain BC501, a Representative Actinobacterium That Thrives on Calcareous Stone Surfaces.</title>
        <authorList>
            <person name="Normand P."/>
            <person name="Gury J."/>
            <person name="Pujic P."/>
            <person name="Chouaia B."/>
            <person name="Crotti E."/>
            <person name="Brusetti L."/>
            <person name="Daffonchio D."/>
            <person name="Vacherie B."/>
            <person name="Barbe V."/>
            <person name="Medigue C."/>
            <person name="Calteau A."/>
            <person name="Ghodhbane-Gtari F."/>
            <person name="Essoussi I."/>
            <person name="Nouioui I."/>
            <person name="Abbassi-Ghozzi I."/>
            <person name="Gtari M."/>
        </authorList>
    </citation>
    <scope>NUCLEOTIDE SEQUENCE [LARGE SCALE GENOMIC DNA]</scope>
    <source>
        <strain evidence="8">BC 501</strain>
    </source>
</reference>
<dbReference type="HOGENOM" id="CLU_111913_2_1_11"/>
<organism evidence="7 8">
    <name type="scientific">Modestobacter italicus (strain DSM 44449 / CECT 9708 / BC 501)</name>
    <dbReference type="NCBI Taxonomy" id="2732864"/>
    <lineage>
        <taxon>Bacteria</taxon>
        <taxon>Bacillati</taxon>
        <taxon>Actinomycetota</taxon>
        <taxon>Actinomycetes</taxon>
        <taxon>Geodermatophilales</taxon>
        <taxon>Geodermatophilaceae</taxon>
        <taxon>Modestobacter</taxon>
    </lineage>
</organism>
<dbReference type="Pfam" id="PF03852">
    <property type="entry name" value="Vsr"/>
    <property type="match status" value="1"/>
</dbReference>
<evidence type="ECO:0000313" key="7">
    <source>
        <dbReference type="EMBL" id="CCH89537.1"/>
    </source>
</evidence>
<dbReference type="GO" id="GO:0004519">
    <property type="term" value="F:endonuclease activity"/>
    <property type="evidence" value="ECO:0007669"/>
    <property type="project" value="UniProtKB-KW"/>
</dbReference>
<gene>
    <name evidence="7" type="primary">vsr</name>
    <name evidence="7" type="ordered locus">MODMU_4137</name>
</gene>
<dbReference type="GO" id="GO:0016787">
    <property type="term" value="F:hydrolase activity"/>
    <property type="evidence" value="ECO:0007669"/>
    <property type="project" value="UniProtKB-KW"/>
</dbReference>
<comment type="similarity">
    <text evidence="6">Belongs to the Vsr family.</text>
</comment>
<dbReference type="InterPro" id="IPR011335">
    <property type="entry name" value="Restrct_endonuc-II-like"/>
</dbReference>
<evidence type="ECO:0000313" key="8">
    <source>
        <dbReference type="Proteomes" id="UP000006461"/>
    </source>
</evidence>
<name>I4F1M4_MODI5</name>
<dbReference type="AlphaFoldDB" id="I4F1M4"/>
<evidence type="ECO:0000256" key="5">
    <source>
        <dbReference type="ARBA" id="ARBA00023204"/>
    </source>
</evidence>
<dbReference type="OMA" id="HDCYLFK"/>
<dbReference type="NCBIfam" id="TIGR00632">
    <property type="entry name" value="vsr"/>
    <property type="match status" value="1"/>
</dbReference>
<evidence type="ECO:0000256" key="1">
    <source>
        <dbReference type="ARBA" id="ARBA00022722"/>
    </source>
</evidence>
<keyword evidence="5" id="KW-0234">DNA repair</keyword>
<accession>I4F1M4</accession>
<evidence type="ECO:0000256" key="4">
    <source>
        <dbReference type="ARBA" id="ARBA00022801"/>
    </source>
</evidence>
<keyword evidence="3" id="KW-0227">DNA damage</keyword>